<dbReference type="RefSeq" id="XP_044547185.1">
    <property type="nucleotide sequence ID" value="XM_044696360.1"/>
</dbReference>
<dbReference type="EMBL" id="PYSW02000027">
    <property type="protein sequence ID" value="KAG2381505.1"/>
    <property type="molecule type" value="Genomic_DNA"/>
</dbReference>
<reference evidence="2 3" key="1">
    <citation type="journal article" date="2018" name="BMC Genomics">
        <title>The genome of Naegleria lovaniensis, the basis for a comparative approach to unravel pathogenicity factors of the human pathogenic amoeba N. fowleri.</title>
        <authorList>
            <person name="Liechti N."/>
            <person name="Schurch N."/>
            <person name="Bruggmann R."/>
            <person name="Wittwer M."/>
        </authorList>
    </citation>
    <scope>NUCLEOTIDE SEQUENCE [LARGE SCALE GENOMIC DNA]</scope>
    <source>
        <strain evidence="2 3">ATCC 30569</strain>
    </source>
</reference>
<evidence type="ECO:0000256" key="1">
    <source>
        <dbReference type="SAM" id="Phobius"/>
    </source>
</evidence>
<gene>
    <name evidence="2" type="ORF">C9374_006494</name>
</gene>
<evidence type="ECO:0000313" key="2">
    <source>
        <dbReference type="EMBL" id="KAG2381505.1"/>
    </source>
</evidence>
<feature type="transmembrane region" description="Helical" evidence="1">
    <location>
        <begin position="31"/>
        <end position="52"/>
    </location>
</feature>
<dbReference type="Proteomes" id="UP000816034">
    <property type="component" value="Unassembled WGS sequence"/>
</dbReference>
<protein>
    <submittedName>
        <fullName evidence="2">Uncharacterized protein</fullName>
    </submittedName>
</protein>
<keyword evidence="1" id="KW-1133">Transmembrane helix</keyword>
<name>A0AA88GJX0_NAELO</name>
<dbReference type="GeneID" id="68098948"/>
<accession>A0AA88GJX0</accession>
<evidence type="ECO:0000313" key="3">
    <source>
        <dbReference type="Proteomes" id="UP000816034"/>
    </source>
</evidence>
<sequence length="272" mass="31365">MKIHQIQTVVILKSVITKIDPNNKTIVLNMITIRFCLVLSMALFLLCVQFTLAQEPYKQVCRPSVFSVQRDYQSVHSSNYYKTNTSIIVTDIAHFNMHRKMYRNDEIFAVRNGSVIPLRTVFEFYSPQDNMTYVYMNTTLNECSCSKYQSDFLSRPFCLNVSPRMKIEQSNMGPIPVTIYTSMTLRSGYIEKASYVTMPTGLHSGDVGNEDKISWMVNVDLFMSTEQSKVSSSERYTKHALKFDENLVFDQMMNYVMQSNACPRKSECDGPH</sequence>
<organism evidence="2 3">
    <name type="scientific">Naegleria lovaniensis</name>
    <name type="common">Amoeba</name>
    <dbReference type="NCBI Taxonomy" id="51637"/>
    <lineage>
        <taxon>Eukaryota</taxon>
        <taxon>Discoba</taxon>
        <taxon>Heterolobosea</taxon>
        <taxon>Tetramitia</taxon>
        <taxon>Eutetramitia</taxon>
        <taxon>Vahlkampfiidae</taxon>
        <taxon>Naegleria</taxon>
    </lineage>
</organism>
<proteinExistence type="predicted"/>
<comment type="caution">
    <text evidence="2">The sequence shown here is derived from an EMBL/GenBank/DDBJ whole genome shotgun (WGS) entry which is preliminary data.</text>
</comment>
<keyword evidence="1" id="KW-0812">Transmembrane</keyword>
<dbReference type="AlphaFoldDB" id="A0AA88GJX0"/>
<keyword evidence="1" id="KW-0472">Membrane</keyword>
<keyword evidence="3" id="KW-1185">Reference proteome</keyword>